<comment type="similarity">
    <text evidence="1">Belongs to the RdRP family.</text>
</comment>
<keyword evidence="1" id="KW-0696">RNA-directed RNA polymerase</keyword>
<dbReference type="AlphaFoldDB" id="A0A8H5F8E6"/>
<evidence type="ECO:0000256" key="1">
    <source>
        <dbReference type="RuleBase" id="RU363098"/>
    </source>
</evidence>
<dbReference type="PANTHER" id="PTHR23079">
    <property type="entry name" value="RNA-DEPENDENT RNA POLYMERASE"/>
    <property type="match status" value="1"/>
</dbReference>
<dbReference type="EC" id="2.7.7.48" evidence="1"/>
<dbReference type="InterPro" id="IPR057596">
    <property type="entry name" value="RDRP_core"/>
</dbReference>
<feature type="domain" description="RDRP core" evidence="2">
    <location>
        <begin position="452"/>
        <end position="1062"/>
    </location>
</feature>
<dbReference type="InterPro" id="IPR007855">
    <property type="entry name" value="RDRP"/>
</dbReference>
<name>A0A8H5F8E6_9AGAR</name>
<comment type="catalytic activity">
    <reaction evidence="1">
        <text>RNA(n) + a ribonucleoside 5'-triphosphate = RNA(n+1) + diphosphate</text>
        <dbReference type="Rhea" id="RHEA:21248"/>
        <dbReference type="Rhea" id="RHEA-COMP:14527"/>
        <dbReference type="Rhea" id="RHEA-COMP:17342"/>
        <dbReference type="ChEBI" id="CHEBI:33019"/>
        <dbReference type="ChEBI" id="CHEBI:61557"/>
        <dbReference type="ChEBI" id="CHEBI:140395"/>
        <dbReference type="EC" id="2.7.7.48"/>
    </reaction>
</comment>
<dbReference type="GO" id="GO:0031380">
    <property type="term" value="C:nuclear RNA-directed RNA polymerase complex"/>
    <property type="evidence" value="ECO:0007669"/>
    <property type="project" value="TreeGrafter"/>
</dbReference>
<dbReference type="Proteomes" id="UP000567179">
    <property type="component" value="Unassembled WGS sequence"/>
</dbReference>
<dbReference type="GO" id="GO:0030422">
    <property type="term" value="P:siRNA processing"/>
    <property type="evidence" value="ECO:0007669"/>
    <property type="project" value="TreeGrafter"/>
</dbReference>
<evidence type="ECO:0000313" key="3">
    <source>
        <dbReference type="EMBL" id="KAF5327013.1"/>
    </source>
</evidence>
<keyword evidence="4" id="KW-1185">Reference proteome</keyword>
<comment type="caution">
    <text evidence="3">The sequence shown here is derived from an EMBL/GenBank/DDBJ whole genome shotgun (WGS) entry which is preliminary data.</text>
</comment>
<accession>A0A8H5F8E6</accession>
<reference evidence="3 4" key="1">
    <citation type="journal article" date="2020" name="ISME J.">
        <title>Uncovering the hidden diversity of litter-decomposition mechanisms in mushroom-forming fungi.</title>
        <authorList>
            <person name="Floudas D."/>
            <person name="Bentzer J."/>
            <person name="Ahren D."/>
            <person name="Johansson T."/>
            <person name="Persson P."/>
            <person name="Tunlid A."/>
        </authorList>
    </citation>
    <scope>NUCLEOTIDE SEQUENCE [LARGE SCALE GENOMIC DNA]</scope>
    <source>
        <strain evidence="3 4">CBS 101986</strain>
    </source>
</reference>
<evidence type="ECO:0000313" key="4">
    <source>
        <dbReference type="Proteomes" id="UP000567179"/>
    </source>
</evidence>
<dbReference type="OrthoDB" id="6513042at2759"/>
<protein>
    <recommendedName>
        <fullName evidence="1">RNA-dependent RNA polymerase</fullName>
        <ecNumber evidence="1">2.7.7.48</ecNumber>
    </recommendedName>
</protein>
<dbReference type="EMBL" id="JAACJJ010000014">
    <property type="protein sequence ID" value="KAF5327013.1"/>
    <property type="molecule type" value="Genomic_DNA"/>
</dbReference>
<dbReference type="Pfam" id="PF05183">
    <property type="entry name" value="RdRP"/>
    <property type="match status" value="1"/>
</dbReference>
<organism evidence="3 4">
    <name type="scientific">Psilocybe cf. subviscida</name>
    <dbReference type="NCBI Taxonomy" id="2480587"/>
    <lineage>
        <taxon>Eukaryota</taxon>
        <taxon>Fungi</taxon>
        <taxon>Dikarya</taxon>
        <taxon>Basidiomycota</taxon>
        <taxon>Agaricomycotina</taxon>
        <taxon>Agaricomycetes</taxon>
        <taxon>Agaricomycetidae</taxon>
        <taxon>Agaricales</taxon>
        <taxon>Agaricineae</taxon>
        <taxon>Strophariaceae</taxon>
        <taxon>Psilocybe</taxon>
    </lineage>
</organism>
<keyword evidence="1" id="KW-0808">Transferase</keyword>
<keyword evidence="1" id="KW-0548">Nucleotidyltransferase</keyword>
<dbReference type="PANTHER" id="PTHR23079:SF55">
    <property type="entry name" value="RNA-DIRECTED RNA POLYMERASE"/>
    <property type="match status" value="1"/>
</dbReference>
<evidence type="ECO:0000259" key="2">
    <source>
        <dbReference type="Pfam" id="PF05183"/>
    </source>
</evidence>
<dbReference type="GO" id="GO:0003723">
    <property type="term" value="F:RNA binding"/>
    <property type="evidence" value="ECO:0007669"/>
    <property type="project" value="UniProtKB-KW"/>
</dbReference>
<gene>
    <name evidence="3" type="ORF">D9619_004884</name>
</gene>
<proteinExistence type="inferred from homology"/>
<dbReference type="GO" id="GO:0003968">
    <property type="term" value="F:RNA-directed RNA polymerase activity"/>
    <property type="evidence" value="ECO:0007669"/>
    <property type="project" value="UniProtKB-KW"/>
</dbReference>
<keyword evidence="1" id="KW-0694">RNA-binding</keyword>
<sequence>MEQPKNPPPPATVFEIEIKRVPQTASKREVVHAIAEVLHSREFSPKAYSSDPLKRLNFDVKLESIGGGSLRHKGIGILSLPFDKIGELFLKYVRSHPVTVNGSRPIQFSPAYPDKDEGPEMRGRRHKLARTLRKTYYVDPIIEETRLQILHNLDPRISIYAVHFGRFYKSPGARNRSYSIEWEHRRDEQAPESMRFNYDKKAICIQLGDENKDKDCITIVVKFATIRKIATGWDGNPYICFDTITPPTFEKSPFHRTTTGKRHLDNLRIKEPISAVDDGHKLVAAYASHLRVVLFNGVDNPIRREAFGGDPGPIALFKTLWGHAGLPANIIIDCSRPQHKIDASRMRFFEEKTINRLNRHFKTQPWSISFQLEALLRNGLLHTGELESIIDRLPHTGLRKVEACAEFLRRYNLELDLRPGSESALELFERLLAGFDYSPSLNESFRCCHVTFTPTRTLLEGPYPTQSNRIIRQYQECAEHFIRVDFRGEDGLQFHWDRETDPISFLKDRVGNILKHGFVLAGRRFEILAYSNSALRQHSVWFIHPFECKVDGRTTLIDGTYIRDRLGDFRGTPLLRCPSKYAARLSQAFTATDPSVVIRREEWDDTMPDMGPESYLFTDGVGTISKAMGARIWSAYRKRKGQKTGIQPSAYQIRFLGFKGVVAIDEQLDLRKDGIHMRLRKSMKKFDVRDEDTIEAPLEIANAFEVPGNCHLNRPLVMLLEDLGVKKETLQRYQDDAVADAKTIDDSIGSFCDFLPTHKFGSHYELRNTLLELRDRFKMDLRDGPNAIGIDNPFLRRVRTVAMVDVLRDIKHNARIPVPNSYLLVGVADEGPAYTGKPGYDDIFCLKEDEIYACVQQPNDPNPKYIKGYVSISRSPVSHPGDVRRVRAIGKPPPEKLCLFGHLKNVVVLPSVGQRSLASCLGGGDVDGDLFAIICPKDLLPARTEAAASYRALPTRDLGRDSTINDICDFIVEYIHSDMVGLLSTRLLEIADQSTEGMFDFKCRILAQMASDALDFPKQGTPLNIDIMALPRPPFPLKPDWRATGSTSYESGKALGHLFRAIDDRETTESDQTTMAPIDNLKELLSDPITKELDKSARKHLDQFVPCWPPALSTEFCLMYERYVAELRYICSVHALSNTADIRLLEEAEVVVGTMLGAPKDWKKDRKFRMRMQTEALVTDVRKWFVNTYESPQEALRCLWDSWAFALSKRNTFGANSFSWIVLGLFLQCLHFLGDEPLSP</sequence>